<dbReference type="AlphaFoldDB" id="A0A5E5PCK0"/>
<evidence type="ECO:0000313" key="2">
    <source>
        <dbReference type="Proteomes" id="UP000364291"/>
    </source>
</evidence>
<proteinExistence type="predicted"/>
<dbReference type="EMBL" id="CABPSX010000010">
    <property type="protein sequence ID" value="VVG73349.1"/>
    <property type="molecule type" value="Genomic_DNA"/>
</dbReference>
<accession>A0A5E5PCK0</accession>
<evidence type="ECO:0000313" key="1">
    <source>
        <dbReference type="EMBL" id="VVG73349.1"/>
    </source>
</evidence>
<reference evidence="1 2" key="1">
    <citation type="submission" date="2019-08" db="EMBL/GenBank/DDBJ databases">
        <authorList>
            <person name="Peeters C."/>
        </authorList>
    </citation>
    <scope>NUCLEOTIDE SEQUENCE [LARGE SCALE GENOMIC DNA]</scope>
    <source>
        <strain evidence="1 2">LMG 18089</strain>
    </source>
</reference>
<organism evidence="1 2">
    <name type="scientific">Pandoraea apista</name>
    <dbReference type="NCBI Taxonomy" id="93218"/>
    <lineage>
        <taxon>Bacteria</taxon>
        <taxon>Pseudomonadati</taxon>
        <taxon>Pseudomonadota</taxon>
        <taxon>Betaproteobacteria</taxon>
        <taxon>Burkholderiales</taxon>
        <taxon>Burkholderiaceae</taxon>
        <taxon>Pandoraea</taxon>
    </lineage>
</organism>
<name>A0A5E5PCK0_9BURK</name>
<protein>
    <submittedName>
        <fullName evidence="1">Uncharacterized protein</fullName>
    </submittedName>
</protein>
<dbReference type="RefSeq" id="WP_150728779.1">
    <property type="nucleotide sequence ID" value="NZ_CABPSX010000010.1"/>
</dbReference>
<dbReference type="Proteomes" id="UP000364291">
    <property type="component" value="Unassembled WGS sequence"/>
</dbReference>
<gene>
    <name evidence="1" type="ORF">PAP18089_04354</name>
</gene>
<sequence>MKWWKVFINWIRKSFKMNLPTTQDGKIDATKVLLAAIYNLNGKKVFRITIFDNGMPFETWVEWSQQLENWLMMSGVNVTEDISVEGNFKFKEEKIDNLPEDIANKSKVGMKR</sequence>